<name>A0A1J5PSA0_9ZZZZ</name>
<protein>
    <submittedName>
        <fullName evidence="1">Uncharacterized protein</fullName>
    </submittedName>
</protein>
<organism evidence="1">
    <name type="scientific">mine drainage metagenome</name>
    <dbReference type="NCBI Taxonomy" id="410659"/>
    <lineage>
        <taxon>unclassified sequences</taxon>
        <taxon>metagenomes</taxon>
        <taxon>ecological metagenomes</taxon>
    </lineage>
</organism>
<proteinExistence type="predicted"/>
<accession>A0A1J5PSA0</accession>
<gene>
    <name evidence="1" type="ORF">GALL_502410</name>
</gene>
<reference evidence="1" key="1">
    <citation type="submission" date="2016-10" db="EMBL/GenBank/DDBJ databases">
        <title>Sequence of Gallionella enrichment culture.</title>
        <authorList>
            <person name="Poehlein A."/>
            <person name="Muehling M."/>
            <person name="Daniel R."/>
        </authorList>
    </citation>
    <scope>NUCLEOTIDE SEQUENCE</scope>
</reference>
<sequence length="32" mass="3802">MALSITCTVLYLRYLRKFSRTRSKITTDSFTE</sequence>
<comment type="caution">
    <text evidence="1">The sequence shown here is derived from an EMBL/GenBank/DDBJ whole genome shotgun (WGS) entry which is preliminary data.</text>
</comment>
<dbReference type="EMBL" id="MLJW01005467">
    <property type="protein sequence ID" value="OIQ68171.1"/>
    <property type="molecule type" value="Genomic_DNA"/>
</dbReference>
<dbReference type="AlphaFoldDB" id="A0A1J5PSA0"/>
<evidence type="ECO:0000313" key="1">
    <source>
        <dbReference type="EMBL" id="OIQ68171.1"/>
    </source>
</evidence>